<sequence>MREFRPGISHEFSFLIVHGDPAPTPSPPASTTNPSPLASIPTPATANSASTQTPPILGRNLAKGIPDCSDYWVVKGLAAKVSSQYLYILLATQSMEQFGVPVKTLVKIDTELYWSAKAALSK</sequence>
<reference evidence="2" key="1">
    <citation type="submission" date="2018-10" db="EMBL/GenBank/DDBJ databases">
        <title>Effector identification in a new, highly contiguous assembly of the strawberry crown rot pathogen Phytophthora cactorum.</title>
        <authorList>
            <person name="Armitage A.D."/>
            <person name="Nellist C.F."/>
            <person name="Bates H."/>
            <person name="Vickerstaff R.J."/>
            <person name="Harrison R.J."/>
        </authorList>
    </citation>
    <scope>NUCLEOTIDE SEQUENCE</scope>
    <source>
        <strain evidence="2">4032</strain>
        <strain evidence="3">4040</strain>
    </source>
</reference>
<accession>A0A8T1DPP4</accession>
<evidence type="ECO:0000313" key="3">
    <source>
        <dbReference type="EMBL" id="KAG2950840.1"/>
    </source>
</evidence>
<dbReference type="EMBL" id="RCMK01000062">
    <property type="protein sequence ID" value="KAG2950840.1"/>
    <property type="molecule type" value="Genomic_DNA"/>
</dbReference>
<protein>
    <submittedName>
        <fullName evidence="2">Uncharacterized protein</fullName>
    </submittedName>
</protein>
<dbReference type="Proteomes" id="UP000774804">
    <property type="component" value="Unassembled WGS sequence"/>
</dbReference>
<feature type="region of interest" description="Disordered" evidence="1">
    <location>
        <begin position="17"/>
        <end position="53"/>
    </location>
</feature>
<feature type="compositionally biased region" description="Polar residues" evidence="1">
    <location>
        <begin position="42"/>
        <end position="53"/>
    </location>
</feature>
<dbReference type="EMBL" id="RCMI01000024">
    <property type="protein sequence ID" value="KAG2941729.1"/>
    <property type="molecule type" value="Genomic_DNA"/>
</dbReference>
<comment type="caution">
    <text evidence="2">The sequence shown here is derived from an EMBL/GenBank/DDBJ whole genome shotgun (WGS) entry which is preliminary data.</text>
</comment>
<evidence type="ECO:0000313" key="4">
    <source>
        <dbReference type="Proteomes" id="UP000774804"/>
    </source>
</evidence>
<dbReference type="Proteomes" id="UP000736787">
    <property type="component" value="Unassembled WGS sequence"/>
</dbReference>
<evidence type="ECO:0000256" key="1">
    <source>
        <dbReference type="SAM" id="MobiDB-lite"/>
    </source>
</evidence>
<dbReference type="VEuPathDB" id="FungiDB:PC110_g5469"/>
<feature type="compositionally biased region" description="Low complexity" evidence="1">
    <location>
        <begin position="29"/>
        <end position="39"/>
    </location>
</feature>
<proteinExistence type="predicted"/>
<dbReference type="AlphaFoldDB" id="A0A8T1DPP4"/>
<evidence type="ECO:0000313" key="2">
    <source>
        <dbReference type="EMBL" id="KAG2941729.1"/>
    </source>
</evidence>
<name>A0A8T1DPP4_9STRA</name>
<gene>
    <name evidence="2" type="ORF">PC115_g1789</name>
    <name evidence="3" type="ORF">PC117_g4076</name>
</gene>
<organism evidence="2 4">
    <name type="scientific">Phytophthora cactorum</name>
    <dbReference type="NCBI Taxonomy" id="29920"/>
    <lineage>
        <taxon>Eukaryota</taxon>
        <taxon>Sar</taxon>
        <taxon>Stramenopiles</taxon>
        <taxon>Oomycota</taxon>
        <taxon>Peronosporomycetes</taxon>
        <taxon>Peronosporales</taxon>
        <taxon>Peronosporaceae</taxon>
        <taxon>Phytophthora</taxon>
    </lineage>
</organism>